<evidence type="ECO:0000313" key="3">
    <source>
        <dbReference type="EMBL" id="QNT04647.1"/>
    </source>
</evidence>
<dbReference type="Proteomes" id="UP000516370">
    <property type="component" value="Chromosome"/>
</dbReference>
<dbReference type="Pfam" id="PF21028">
    <property type="entry name" value="DUF1285_C"/>
    <property type="match status" value="1"/>
</dbReference>
<dbReference type="PIRSF" id="PIRSF029557">
    <property type="entry name" value="UCP029557"/>
    <property type="match status" value="1"/>
</dbReference>
<feature type="domain" description="DUF1285" evidence="2">
    <location>
        <begin position="85"/>
        <end position="176"/>
    </location>
</feature>
<dbReference type="Gene3D" id="3.10.540.10">
    <property type="entry name" value="duf1285 like domain"/>
    <property type="match status" value="1"/>
</dbReference>
<gene>
    <name evidence="3" type="ORF">IBG28_13100</name>
</gene>
<dbReference type="InterPro" id="IPR048342">
    <property type="entry name" value="DUF1285_C"/>
</dbReference>
<evidence type="ECO:0000259" key="1">
    <source>
        <dbReference type="Pfam" id="PF06938"/>
    </source>
</evidence>
<dbReference type="KEGG" id="mard:IBG28_13100"/>
<feature type="domain" description="DUF1285" evidence="1">
    <location>
        <begin position="18"/>
        <end position="84"/>
    </location>
</feature>
<evidence type="ECO:0000313" key="4">
    <source>
        <dbReference type="Proteomes" id="UP000516370"/>
    </source>
</evidence>
<accession>A0A7H1J2D1</accession>
<protein>
    <submittedName>
        <fullName evidence="3">DUF1285 domain-containing protein</fullName>
    </submittedName>
</protein>
<dbReference type="EMBL" id="CP061081">
    <property type="protein sequence ID" value="QNT04647.1"/>
    <property type="molecule type" value="Genomic_DNA"/>
</dbReference>
<reference evidence="3 4" key="1">
    <citation type="submission" date="2020-09" db="EMBL/GenBank/DDBJ databases">
        <title>Complete genome sequence of an Arctic sea ice bacterium Marinomonas arctica BSI20414.</title>
        <authorList>
            <person name="Liao L."/>
            <person name="Chen B."/>
        </authorList>
    </citation>
    <scope>NUCLEOTIDE SEQUENCE [LARGE SCALE GENOMIC DNA]</scope>
    <source>
        <strain evidence="3 4">BSI20414</strain>
    </source>
</reference>
<dbReference type="AlphaFoldDB" id="A0A7H1J2D1"/>
<proteinExistence type="predicted"/>
<dbReference type="Gene3D" id="2.30.270.10">
    <property type="entry name" value="duf1285 protein"/>
    <property type="match status" value="1"/>
</dbReference>
<dbReference type="InterPro" id="IPR048341">
    <property type="entry name" value="DUF1285_N"/>
</dbReference>
<dbReference type="InterPro" id="IPR023361">
    <property type="entry name" value="DUF1285_beta_roll_sf"/>
</dbReference>
<dbReference type="OrthoDB" id="3078366at2"/>
<keyword evidence="4" id="KW-1185">Reference proteome</keyword>
<evidence type="ECO:0000259" key="2">
    <source>
        <dbReference type="Pfam" id="PF21028"/>
    </source>
</evidence>
<organism evidence="3 4">
    <name type="scientific">Marinomonas arctica</name>
    <dbReference type="NCBI Taxonomy" id="383750"/>
    <lineage>
        <taxon>Bacteria</taxon>
        <taxon>Pseudomonadati</taxon>
        <taxon>Pseudomonadota</taxon>
        <taxon>Gammaproteobacteria</taxon>
        <taxon>Oceanospirillales</taxon>
        <taxon>Oceanospirillaceae</taxon>
        <taxon>Marinomonas</taxon>
    </lineage>
</organism>
<dbReference type="Pfam" id="PF06938">
    <property type="entry name" value="DUF1285_N"/>
    <property type="match status" value="1"/>
</dbReference>
<dbReference type="InterPro" id="IPR010707">
    <property type="entry name" value="DUF1285"/>
</dbReference>
<sequence>MSNIELKGFSEATSSVLPPVHTWTPPFCGDMDMVIKANGDWCHEGSKIKRPAMVTMFSRILWFEHGEYFLMTPVEKVRIKVDDAPFHVNRWQWIETVCGRAIEFRTQTEDVLVLGVDCDIWMGFYHEEERPYISMRYGMKALVGRNVFYGLAESLAEVETSQGRGVGVISAGKSYLLMQDA</sequence>
<dbReference type="RefSeq" id="WP_111607662.1">
    <property type="nucleotide sequence ID" value="NZ_BMLJ01000012.1"/>
</dbReference>
<name>A0A7H1J2D1_9GAMM</name>